<name>A0ABR2F319_9ROSI</name>
<organism evidence="2 3">
    <name type="scientific">Hibiscus sabdariffa</name>
    <name type="common">roselle</name>
    <dbReference type="NCBI Taxonomy" id="183260"/>
    <lineage>
        <taxon>Eukaryota</taxon>
        <taxon>Viridiplantae</taxon>
        <taxon>Streptophyta</taxon>
        <taxon>Embryophyta</taxon>
        <taxon>Tracheophyta</taxon>
        <taxon>Spermatophyta</taxon>
        <taxon>Magnoliopsida</taxon>
        <taxon>eudicotyledons</taxon>
        <taxon>Gunneridae</taxon>
        <taxon>Pentapetalae</taxon>
        <taxon>rosids</taxon>
        <taxon>malvids</taxon>
        <taxon>Malvales</taxon>
        <taxon>Malvaceae</taxon>
        <taxon>Malvoideae</taxon>
        <taxon>Hibiscus</taxon>
    </lineage>
</organism>
<reference evidence="2 3" key="1">
    <citation type="journal article" date="2024" name="G3 (Bethesda)">
        <title>Genome assembly of Hibiscus sabdariffa L. provides insights into metabolisms of medicinal natural products.</title>
        <authorList>
            <person name="Kim T."/>
        </authorList>
    </citation>
    <scope>NUCLEOTIDE SEQUENCE [LARGE SCALE GENOMIC DNA]</scope>
    <source>
        <strain evidence="2">TK-2024</strain>
        <tissue evidence="2">Old leaves</tissue>
    </source>
</reference>
<keyword evidence="3" id="KW-1185">Reference proteome</keyword>
<accession>A0ABR2F319</accession>
<comment type="caution">
    <text evidence="2">The sequence shown here is derived from an EMBL/GenBank/DDBJ whole genome shotgun (WGS) entry which is preliminary data.</text>
</comment>
<protein>
    <submittedName>
        <fullName evidence="2">Uncharacterized protein</fullName>
    </submittedName>
</protein>
<evidence type="ECO:0000313" key="2">
    <source>
        <dbReference type="EMBL" id="KAK8569328.1"/>
    </source>
</evidence>
<proteinExistence type="predicted"/>
<dbReference type="EMBL" id="JBBPBM010000009">
    <property type="protein sequence ID" value="KAK8569328.1"/>
    <property type="molecule type" value="Genomic_DNA"/>
</dbReference>
<evidence type="ECO:0000313" key="3">
    <source>
        <dbReference type="Proteomes" id="UP001472677"/>
    </source>
</evidence>
<evidence type="ECO:0000256" key="1">
    <source>
        <dbReference type="SAM" id="MobiDB-lite"/>
    </source>
</evidence>
<gene>
    <name evidence="2" type="ORF">V6N12_007858</name>
</gene>
<feature type="region of interest" description="Disordered" evidence="1">
    <location>
        <begin position="85"/>
        <end position="105"/>
    </location>
</feature>
<feature type="compositionally biased region" description="Acidic residues" evidence="1">
    <location>
        <begin position="94"/>
        <end position="105"/>
    </location>
</feature>
<sequence>MRSSDRGSFYNGLTMSENAQWLYETWGSFLKIDSDTTEPQSLESGSVFIETKRMERINGIIDLVVNNEIYPVRVKEIEYPYKNEHSEDFSVGMSDDEDDSIHDQH</sequence>
<dbReference type="Proteomes" id="UP001472677">
    <property type="component" value="Unassembled WGS sequence"/>
</dbReference>